<feature type="signal peptide" evidence="1">
    <location>
        <begin position="1"/>
        <end position="24"/>
    </location>
</feature>
<protein>
    <submittedName>
        <fullName evidence="2">Uncharacterized protein</fullName>
    </submittedName>
</protein>
<evidence type="ECO:0000313" key="2">
    <source>
        <dbReference type="EMBL" id="CAJ1373066.1"/>
    </source>
</evidence>
<gene>
    <name evidence="2" type="ORF">EVOR1521_LOCUS3005</name>
</gene>
<dbReference type="EMBL" id="CAUJNA010000174">
    <property type="protein sequence ID" value="CAJ1373066.1"/>
    <property type="molecule type" value="Genomic_DNA"/>
</dbReference>
<dbReference type="PANTHER" id="PTHR37096:SF1">
    <property type="entry name" value="AAA+ ATPASE DOMAIN-CONTAINING PROTEIN"/>
    <property type="match status" value="1"/>
</dbReference>
<keyword evidence="3" id="KW-1185">Reference proteome</keyword>
<dbReference type="PANTHER" id="PTHR37096">
    <property type="entry name" value="YALI0E33429P"/>
    <property type="match status" value="1"/>
</dbReference>
<dbReference type="Proteomes" id="UP001178507">
    <property type="component" value="Unassembled WGS sequence"/>
</dbReference>
<keyword evidence="1" id="KW-0732">Signal</keyword>
<dbReference type="PROSITE" id="PS51257">
    <property type="entry name" value="PROKAR_LIPOPROTEIN"/>
    <property type="match status" value="1"/>
</dbReference>
<evidence type="ECO:0000313" key="3">
    <source>
        <dbReference type="Proteomes" id="UP001178507"/>
    </source>
</evidence>
<dbReference type="AlphaFoldDB" id="A0AA36MIL4"/>
<dbReference type="InterPro" id="IPR027417">
    <property type="entry name" value="P-loop_NTPase"/>
</dbReference>
<comment type="caution">
    <text evidence="2">The sequence shown here is derived from an EMBL/GenBank/DDBJ whole genome shotgun (WGS) entry which is preliminary data.</text>
</comment>
<dbReference type="SUPFAM" id="SSF52540">
    <property type="entry name" value="P-loop containing nucleoside triphosphate hydrolases"/>
    <property type="match status" value="1"/>
</dbReference>
<reference evidence="2" key="1">
    <citation type="submission" date="2023-08" db="EMBL/GenBank/DDBJ databases">
        <authorList>
            <person name="Chen Y."/>
            <person name="Shah S."/>
            <person name="Dougan E. K."/>
            <person name="Thang M."/>
            <person name="Chan C."/>
        </authorList>
    </citation>
    <scope>NUCLEOTIDE SEQUENCE</scope>
</reference>
<dbReference type="InterPro" id="IPR051667">
    <property type="entry name" value="Archaeal_ATPase_domain"/>
</dbReference>
<accession>A0AA36MIL4</accession>
<name>A0AA36MIL4_9DINO</name>
<feature type="chain" id="PRO_5041285148" evidence="1">
    <location>
        <begin position="25"/>
        <end position="563"/>
    </location>
</feature>
<evidence type="ECO:0000256" key="1">
    <source>
        <dbReference type="SAM" id="SignalP"/>
    </source>
</evidence>
<proteinExistence type="predicted"/>
<organism evidence="2 3">
    <name type="scientific">Effrenium voratum</name>
    <dbReference type="NCBI Taxonomy" id="2562239"/>
    <lineage>
        <taxon>Eukaryota</taxon>
        <taxon>Sar</taxon>
        <taxon>Alveolata</taxon>
        <taxon>Dinophyceae</taxon>
        <taxon>Suessiales</taxon>
        <taxon>Symbiodiniaceae</taxon>
        <taxon>Effrenium</taxon>
    </lineage>
</organism>
<sequence length="563" mass="61584">MRNGKWRHGHNAIWCLLLACGVGCFVAPARVGLYRVRPQRCQACLRLSLKNVSFWEVAGAAANATNSATGSYLEEVNRTATKFLQSRAAVDREDAVANLSKHMTIQGKLCLVLGGRNLGKTLLKEKAISRLKANVNILSVDMRDADMLGKGLMTALDLQRQNSLGWARLAVEMLRAIIQLPVDYALSRIRGAGAAAKEVLDVAVSRHQINVNNFISQSISRRKIPSIIIDDANLALPGITGEDGSAAAKSAPQAITKWTKQTGQASVMMISSEFGYPFRLLANGLALSTIGRVIVIGEVPKYDMLKMLQEDWGMDADLANIFYKYFGGDIYTTKQALDMLMDKKDKFNPFAVVDCPGLPSCVEDPEAMAHLENMAKQGFSPVRNVKTDKGARMIAEENVGGVIKEGAITFGLPDIFTNTSCEWAVIPSSYHMRLKIADKLKNIFPSGTDATAPRAVWVRQLSKPRKDYNFDASVALMSLFKDGKEFELIGNAFKITASVVDVDDLKEAIEKKEKLTIAASKIDVYRQKDGGWVKEEKMSASLRDTDEADCYGFVLPSAGVASA</sequence>